<dbReference type="SUPFAM" id="SSF101233">
    <property type="entry name" value="PWI domain"/>
    <property type="match status" value="1"/>
</dbReference>
<organism evidence="4">
    <name type="scientific">Pyramimonas obovata</name>
    <dbReference type="NCBI Taxonomy" id="1411642"/>
    <lineage>
        <taxon>Eukaryota</taxon>
        <taxon>Viridiplantae</taxon>
        <taxon>Chlorophyta</taxon>
        <taxon>Pyramimonadophyceae</taxon>
        <taxon>Pyramimonadales</taxon>
        <taxon>Pyramimonadaceae</taxon>
        <taxon>Pyramimonas</taxon>
        <taxon>Pyramimonas incertae sedis</taxon>
    </lineage>
</organism>
<reference evidence="4" key="1">
    <citation type="submission" date="2021-01" db="EMBL/GenBank/DDBJ databases">
        <authorList>
            <person name="Corre E."/>
            <person name="Pelletier E."/>
            <person name="Niang G."/>
            <person name="Scheremetjew M."/>
            <person name="Finn R."/>
            <person name="Kale V."/>
            <person name="Holt S."/>
            <person name="Cochrane G."/>
            <person name="Meng A."/>
            <person name="Brown T."/>
            <person name="Cohen L."/>
        </authorList>
    </citation>
    <scope>NUCLEOTIDE SEQUENCE</scope>
    <source>
        <strain evidence="4">CCMP722</strain>
    </source>
</reference>
<dbReference type="InterPro" id="IPR036483">
    <property type="entry name" value="PWI_dom_sf"/>
</dbReference>
<feature type="compositionally biased region" description="Low complexity" evidence="2">
    <location>
        <begin position="1"/>
        <end position="17"/>
    </location>
</feature>
<feature type="compositionally biased region" description="Low complexity" evidence="2">
    <location>
        <begin position="39"/>
        <end position="51"/>
    </location>
</feature>
<proteinExistence type="predicted"/>
<dbReference type="Pfam" id="PF01480">
    <property type="entry name" value="PWI"/>
    <property type="match status" value="1"/>
</dbReference>
<feature type="domain" description="PWI" evidence="3">
    <location>
        <begin position="136"/>
        <end position="233"/>
    </location>
</feature>
<dbReference type="GO" id="GO:0006397">
    <property type="term" value="P:mRNA processing"/>
    <property type="evidence" value="ECO:0007669"/>
    <property type="project" value="UniProtKB-KW"/>
</dbReference>
<accession>A0A7S0WRX8</accession>
<dbReference type="Gene3D" id="1.20.1390.10">
    <property type="entry name" value="PWI domain"/>
    <property type="match status" value="1"/>
</dbReference>
<dbReference type="InterPro" id="IPR052768">
    <property type="entry name" value="RBM25"/>
</dbReference>
<dbReference type="SMART" id="SM00311">
    <property type="entry name" value="PWI"/>
    <property type="match status" value="1"/>
</dbReference>
<protein>
    <recommendedName>
        <fullName evidence="3">PWI domain-containing protein</fullName>
    </recommendedName>
</protein>
<dbReference type="AlphaFoldDB" id="A0A7S0WRX8"/>
<sequence length="233" mass="24810">MSPISAAMRAAASAPTPASAPAPAPTPELPPPPKPAPLAPKSSAVSKSTKGFGFGFGSKGKKASVSSAFAEEAKEEAPRVLMTLDDDDDEGAPPVDQRGDKWGPPADEAAAKLAAPAAAAALSVKSLIDSIPTKKEDLFAYEVDWEVFDSAQLRPAIHLWVSKKVKELLGEEEASLVKFIVDKVKDHTAPAPLLEELEPVLDDEDDKQAEKFVMKLWRMLIYEVLKASRASKA</sequence>
<evidence type="ECO:0000259" key="3">
    <source>
        <dbReference type="PROSITE" id="PS51025"/>
    </source>
</evidence>
<dbReference type="InterPro" id="IPR002483">
    <property type="entry name" value="PWI_dom"/>
</dbReference>
<dbReference type="PROSITE" id="PS51025">
    <property type="entry name" value="PWI"/>
    <property type="match status" value="1"/>
</dbReference>
<dbReference type="EMBL" id="HBFA01030233">
    <property type="protein sequence ID" value="CAD8680919.1"/>
    <property type="molecule type" value="Transcribed_RNA"/>
</dbReference>
<dbReference type="PANTHER" id="PTHR18806:SF4">
    <property type="entry name" value="RNA-BINDING PROTEIN 25"/>
    <property type="match status" value="1"/>
</dbReference>
<dbReference type="PANTHER" id="PTHR18806">
    <property type="entry name" value="RBM25 PROTEIN"/>
    <property type="match status" value="1"/>
</dbReference>
<evidence type="ECO:0000256" key="1">
    <source>
        <dbReference type="ARBA" id="ARBA00022664"/>
    </source>
</evidence>
<name>A0A7S0WRX8_9CHLO</name>
<feature type="compositionally biased region" description="Pro residues" evidence="2">
    <location>
        <begin position="18"/>
        <end position="38"/>
    </location>
</feature>
<gene>
    <name evidence="4" type="ORF">POBO1169_LOCUS15239</name>
</gene>
<evidence type="ECO:0000256" key="2">
    <source>
        <dbReference type="SAM" id="MobiDB-lite"/>
    </source>
</evidence>
<keyword evidence="1" id="KW-0507">mRNA processing</keyword>
<evidence type="ECO:0000313" key="4">
    <source>
        <dbReference type="EMBL" id="CAD8680919.1"/>
    </source>
</evidence>
<feature type="region of interest" description="Disordered" evidence="2">
    <location>
        <begin position="1"/>
        <end position="100"/>
    </location>
</feature>